<feature type="domain" description="Thymidylate synthase/dCMP hydroxymethylase" evidence="8">
    <location>
        <begin position="3"/>
        <end position="315"/>
    </location>
</feature>
<feature type="binding site" description="in other chain" evidence="6">
    <location>
        <position position="228"/>
    </location>
    <ligand>
        <name>dUMP</name>
        <dbReference type="ChEBI" id="CHEBI:246422"/>
        <note>ligand shared between dimeric partners</note>
    </ligand>
</feature>
<evidence type="ECO:0000256" key="1">
    <source>
        <dbReference type="ARBA" id="ARBA00011947"/>
    </source>
</evidence>
<keyword evidence="5 6" id="KW-0545">Nucleotide biosynthesis</keyword>
<dbReference type="GO" id="GO:0005829">
    <property type="term" value="C:cytosol"/>
    <property type="evidence" value="ECO:0007669"/>
    <property type="project" value="TreeGrafter"/>
</dbReference>
<dbReference type="GO" id="GO:0004799">
    <property type="term" value="F:thymidylate synthase activity"/>
    <property type="evidence" value="ECO:0007669"/>
    <property type="project" value="UniProtKB-UniRule"/>
</dbReference>
<feature type="active site" description="Nucleophile" evidence="6">
    <location>
        <position position="197"/>
    </location>
</feature>
<comment type="caution">
    <text evidence="6">Lacks conserved residue(s) required for the propagation of feature annotation.</text>
</comment>
<proteinExistence type="inferred from homology"/>
<dbReference type="Gene3D" id="3.30.572.10">
    <property type="entry name" value="Thymidylate synthase/dCMP hydroxymethylase domain"/>
    <property type="match status" value="1"/>
</dbReference>
<evidence type="ECO:0000256" key="7">
    <source>
        <dbReference type="PROSITE-ProRule" id="PRU10016"/>
    </source>
</evidence>
<dbReference type="InterPro" id="IPR000398">
    <property type="entry name" value="Thymidylate_synthase"/>
</dbReference>
<sequence length="315" mass="36507">MTKQYLDFARHVLEQGAVKDDRTGTGTKSVFGYQMRFDLQEGFPILTTKRVPFGLIKSELLWFLRGDTNIRFLLQHNNHIWDEWAFERYIKSSDYTGPDMTNFGIRAQKDEDFNRIYQEQKLQFCENILVDEEFAEKYGELGNIYGSQWRHWQGANGEVIDQIKDVIATLKTNPDSRRLVVSAWNPVDVPTMALPPCHTLFQFYVVDGKLSCQLYQRSADIFLGVPFNIASYALLTHLIANEVGLEVGEFIHTIGDAHLYLNHLEQIERQLNREPYELPQLHLKDPEKSIFEVESEDIELLHYQSHPGIKAPIAV</sequence>
<reference evidence="9 10" key="1">
    <citation type="submission" date="2016-10" db="EMBL/GenBank/DDBJ databases">
        <authorList>
            <person name="de Groot N.N."/>
        </authorList>
    </citation>
    <scope>NUCLEOTIDE SEQUENCE [LARGE SCALE GENOMIC DNA]</scope>
    <source>
        <strain evidence="9 10">DSM 15827</strain>
    </source>
</reference>
<dbReference type="SUPFAM" id="SSF55831">
    <property type="entry name" value="Thymidylate synthase/dCMP hydroxymethylase"/>
    <property type="match status" value="1"/>
</dbReference>
<name>A0A1H9K3C4_9LACT</name>
<dbReference type="CDD" id="cd00351">
    <property type="entry name" value="TS_Pyrimidine_HMase"/>
    <property type="match status" value="1"/>
</dbReference>
<dbReference type="OrthoDB" id="9774633at2"/>
<dbReference type="EC" id="2.1.1.45" evidence="1 6"/>
<dbReference type="PROSITE" id="PS00091">
    <property type="entry name" value="THYMIDYLATE_SYNTHASE"/>
    <property type="match status" value="1"/>
</dbReference>
<dbReference type="InterPro" id="IPR023451">
    <property type="entry name" value="Thymidate_synth/dCMP_Mease_dom"/>
</dbReference>
<gene>
    <name evidence="6" type="primary">thyA</name>
    <name evidence="9" type="ORF">SAMN05421767_11147</name>
</gene>
<comment type="catalytic activity">
    <reaction evidence="6">
        <text>dUMP + (6R)-5,10-methylene-5,6,7,8-tetrahydrofolate = 7,8-dihydrofolate + dTMP</text>
        <dbReference type="Rhea" id="RHEA:12104"/>
        <dbReference type="ChEBI" id="CHEBI:15636"/>
        <dbReference type="ChEBI" id="CHEBI:57451"/>
        <dbReference type="ChEBI" id="CHEBI:63528"/>
        <dbReference type="ChEBI" id="CHEBI:246422"/>
        <dbReference type="EC" id="2.1.1.45"/>
    </reaction>
</comment>
<dbReference type="EMBL" id="FOGF01000011">
    <property type="protein sequence ID" value="SEQ93335.1"/>
    <property type="molecule type" value="Genomic_DNA"/>
</dbReference>
<dbReference type="PANTHER" id="PTHR11548">
    <property type="entry name" value="THYMIDYLATE SYNTHASE 1"/>
    <property type="match status" value="1"/>
</dbReference>
<evidence type="ECO:0000256" key="6">
    <source>
        <dbReference type="HAMAP-Rule" id="MF_00008"/>
    </source>
</evidence>
<keyword evidence="10" id="KW-1185">Reference proteome</keyword>
<keyword evidence="2 6" id="KW-0963">Cytoplasm</keyword>
<dbReference type="HAMAP" id="MF_00008">
    <property type="entry name" value="Thymidy_synth_bact"/>
    <property type="match status" value="1"/>
</dbReference>
<organism evidence="9 10">
    <name type="scientific">Granulicatella balaenopterae</name>
    <dbReference type="NCBI Taxonomy" id="137733"/>
    <lineage>
        <taxon>Bacteria</taxon>
        <taxon>Bacillati</taxon>
        <taxon>Bacillota</taxon>
        <taxon>Bacilli</taxon>
        <taxon>Lactobacillales</taxon>
        <taxon>Carnobacteriaceae</taxon>
        <taxon>Granulicatella</taxon>
    </lineage>
</organism>
<keyword evidence="4 6" id="KW-0808">Transferase</keyword>
<feature type="binding site" evidence="6">
    <location>
        <begin position="177"/>
        <end position="178"/>
    </location>
    <ligand>
        <name>dUMP</name>
        <dbReference type="ChEBI" id="CHEBI:246422"/>
        <note>ligand shared between dimeric partners</note>
    </ligand>
</feature>
<comment type="function">
    <text evidence="6">Catalyzes the reductive methylation of 2'-deoxyuridine-5'-monophosphate (dUMP) to 2'-deoxythymidine-5'-monophosphate (dTMP) while utilizing 5,10-methylenetetrahydrofolate (mTHF) as the methyl donor and reductant in the reaction, yielding dihydrofolate (DHF) as a by-product. This enzymatic reaction provides an intracellular de novo source of dTMP, an essential precursor for DNA biosynthesis.</text>
</comment>
<protein>
    <recommendedName>
        <fullName evidence="1 6">Thymidylate synthase</fullName>
        <shortName evidence="6">TS</shortName>
        <shortName evidence="6">TSase</shortName>
        <ecNumber evidence="1 6">2.1.1.45</ecNumber>
    </recommendedName>
</protein>
<dbReference type="GO" id="GO:0006231">
    <property type="term" value="P:dTMP biosynthetic process"/>
    <property type="evidence" value="ECO:0007669"/>
    <property type="project" value="UniProtKB-UniRule"/>
</dbReference>
<evidence type="ECO:0000256" key="5">
    <source>
        <dbReference type="ARBA" id="ARBA00022727"/>
    </source>
</evidence>
<comment type="pathway">
    <text evidence="6">Pyrimidine metabolism; dTTP biosynthesis.</text>
</comment>
<dbReference type="NCBIfam" id="NF002496">
    <property type="entry name" value="PRK01827.1-2"/>
    <property type="match status" value="1"/>
</dbReference>
<dbReference type="RefSeq" id="WP_089746399.1">
    <property type="nucleotide sequence ID" value="NZ_FOGF01000011.1"/>
</dbReference>
<accession>A0A1H9K3C4</accession>
<dbReference type="AlphaFoldDB" id="A0A1H9K3C4"/>
<evidence type="ECO:0000313" key="9">
    <source>
        <dbReference type="EMBL" id="SEQ93335.1"/>
    </source>
</evidence>
<dbReference type="PRINTS" id="PR00108">
    <property type="entry name" value="THYMDSNTHASE"/>
</dbReference>
<dbReference type="Pfam" id="PF00303">
    <property type="entry name" value="Thymidylat_synt"/>
    <property type="match status" value="1"/>
</dbReference>
<dbReference type="InterPro" id="IPR036926">
    <property type="entry name" value="Thymidate_synth/dCMP_Mease_sf"/>
</dbReference>
<comment type="subunit">
    <text evidence="6">Homodimer.</text>
</comment>
<dbReference type="PANTHER" id="PTHR11548:SF9">
    <property type="entry name" value="THYMIDYLATE SYNTHASE"/>
    <property type="match status" value="1"/>
</dbReference>
<dbReference type="InterPro" id="IPR020940">
    <property type="entry name" value="Thymidylate_synthase_AS"/>
</dbReference>
<comment type="similarity">
    <text evidence="6">Belongs to the thymidylate synthase family. Bacterial-type ThyA subfamily.</text>
</comment>
<dbReference type="STRING" id="137733.SAMN05421767_11147"/>
<feature type="binding site" description="in other chain" evidence="6">
    <location>
        <begin position="217"/>
        <end position="220"/>
    </location>
    <ligand>
        <name>dUMP</name>
        <dbReference type="ChEBI" id="CHEBI:246422"/>
        <note>ligand shared between dimeric partners</note>
    </ligand>
</feature>
<keyword evidence="3 6" id="KW-0489">Methyltransferase</keyword>
<comment type="subcellular location">
    <subcellularLocation>
        <location evidence="6">Cytoplasm</location>
    </subcellularLocation>
</comment>
<evidence type="ECO:0000313" key="10">
    <source>
        <dbReference type="Proteomes" id="UP000198556"/>
    </source>
</evidence>
<feature type="binding site" description="in other chain" evidence="6">
    <location>
        <begin position="258"/>
        <end position="260"/>
    </location>
    <ligand>
        <name>dUMP</name>
        <dbReference type="ChEBI" id="CHEBI:246422"/>
        <note>ligand shared between dimeric partners</note>
    </ligand>
</feature>
<evidence type="ECO:0000259" key="8">
    <source>
        <dbReference type="Pfam" id="PF00303"/>
    </source>
</evidence>
<dbReference type="GO" id="GO:0032259">
    <property type="term" value="P:methylation"/>
    <property type="evidence" value="ECO:0007669"/>
    <property type="project" value="UniProtKB-KW"/>
</dbReference>
<dbReference type="UniPathway" id="UPA00575"/>
<evidence type="ECO:0000256" key="2">
    <source>
        <dbReference type="ARBA" id="ARBA00022490"/>
    </source>
</evidence>
<dbReference type="Proteomes" id="UP000198556">
    <property type="component" value="Unassembled WGS sequence"/>
</dbReference>
<feature type="binding site" description="in other chain" evidence="6">
    <location>
        <position position="22"/>
    </location>
    <ligand>
        <name>dUMP</name>
        <dbReference type="ChEBI" id="CHEBI:246422"/>
        <note>ligand shared between dimeric partners</note>
    </ligand>
</feature>
<feature type="binding site" evidence="6">
    <location>
        <position position="314"/>
    </location>
    <ligand>
        <name>(6R)-5,10-methylene-5,6,7,8-tetrahydrofolate</name>
        <dbReference type="ChEBI" id="CHEBI:15636"/>
    </ligand>
</feature>
<evidence type="ECO:0000256" key="3">
    <source>
        <dbReference type="ARBA" id="ARBA00022603"/>
    </source>
</evidence>
<feature type="active site" evidence="7">
    <location>
        <position position="197"/>
    </location>
</feature>
<feature type="binding site" evidence="6">
    <location>
        <position position="220"/>
    </location>
    <ligand>
        <name>(6R)-5,10-methylene-5,6,7,8-tetrahydrofolate</name>
        <dbReference type="ChEBI" id="CHEBI:15636"/>
    </ligand>
</feature>
<evidence type="ECO:0000256" key="4">
    <source>
        <dbReference type="ARBA" id="ARBA00022679"/>
    </source>
</evidence>
<dbReference type="NCBIfam" id="TIGR03284">
    <property type="entry name" value="thym_sym"/>
    <property type="match status" value="1"/>
</dbReference>
<dbReference type="InterPro" id="IPR045097">
    <property type="entry name" value="Thymidate_synth/dCMP_Mease"/>
</dbReference>
<dbReference type="GO" id="GO:0006235">
    <property type="term" value="P:dTTP biosynthetic process"/>
    <property type="evidence" value="ECO:0007669"/>
    <property type="project" value="UniProtKB-UniRule"/>
</dbReference>